<evidence type="ECO:0000256" key="3">
    <source>
        <dbReference type="ARBA" id="ARBA00022448"/>
    </source>
</evidence>
<evidence type="ECO:0000256" key="5">
    <source>
        <dbReference type="ARBA" id="ARBA00022989"/>
    </source>
</evidence>
<proteinExistence type="inferred from homology"/>
<evidence type="ECO:0000256" key="1">
    <source>
        <dbReference type="ARBA" id="ARBA00004127"/>
    </source>
</evidence>
<keyword evidence="3" id="KW-0813">Transport</keyword>
<dbReference type="GO" id="GO:0012505">
    <property type="term" value="C:endomembrane system"/>
    <property type="evidence" value="ECO:0007669"/>
    <property type="project" value="UniProtKB-SubCell"/>
</dbReference>
<evidence type="ECO:0000256" key="7">
    <source>
        <dbReference type="RuleBase" id="RU361113"/>
    </source>
</evidence>
<evidence type="ECO:0000256" key="4">
    <source>
        <dbReference type="ARBA" id="ARBA00022692"/>
    </source>
</evidence>
<gene>
    <name evidence="8" type="ORF">WMSIL1_LOCUS12431</name>
</gene>
<reference evidence="8 9" key="1">
    <citation type="submission" date="2019-07" db="EMBL/GenBank/DDBJ databases">
        <authorList>
            <person name="Jastrzebski P J."/>
            <person name="Paukszto L."/>
            <person name="Jastrzebski P J."/>
        </authorList>
    </citation>
    <scope>NUCLEOTIDE SEQUENCE [LARGE SCALE GENOMIC DNA]</scope>
    <source>
        <strain evidence="8 9">WMS-il1</strain>
    </source>
</reference>
<keyword evidence="9" id="KW-1185">Reference proteome</keyword>
<name>A0A564Z5P2_HYMDI</name>
<accession>A0A564Z5P2</accession>
<feature type="transmembrane region" description="Helical" evidence="7">
    <location>
        <begin position="137"/>
        <end position="158"/>
    </location>
</feature>
<keyword evidence="7" id="KW-0458">Lysosome</keyword>
<dbReference type="InterPro" id="IPR036259">
    <property type="entry name" value="MFS_trans_sf"/>
</dbReference>
<comment type="caution">
    <text evidence="7">Lacks conserved residue(s) required for the propagation of feature annotation.</text>
</comment>
<dbReference type="GO" id="GO:0005765">
    <property type="term" value="C:lysosomal membrane"/>
    <property type="evidence" value="ECO:0007669"/>
    <property type="project" value="UniProtKB-SubCell"/>
</dbReference>
<protein>
    <recommendedName>
        <fullName evidence="7">Battenin</fullName>
    </recommendedName>
</protein>
<evidence type="ECO:0000313" key="9">
    <source>
        <dbReference type="Proteomes" id="UP000321570"/>
    </source>
</evidence>
<feature type="transmembrane region" description="Helical" evidence="7">
    <location>
        <begin position="39"/>
        <end position="59"/>
    </location>
</feature>
<comment type="subcellular location">
    <subcellularLocation>
        <location evidence="1">Endomembrane system</location>
        <topology evidence="1">Multi-pass membrane protein</topology>
    </subcellularLocation>
    <subcellularLocation>
        <location evidence="7">Lysosome membrane</location>
        <topology evidence="7">Multi-pass membrane protein</topology>
    </subcellularLocation>
</comment>
<dbReference type="PANTHER" id="PTHR10981:SF0">
    <property type="entry name" value="BATTENIN"/>
    <property type="match status" value="1"/>
</dbReference>
<keyword evidence="6 7" id="KW-0472">Membrane</keyword>
<dbReference type="SUPFAM" id="SSF103473">
    <property type="entry name" value="MFS general substrate transporter"/>
    <property type="match status" value="1"/>
</dbReference>
<dbReference type="PANTHER" id="PTHR10981">
    <property type="entry name" value="BATTENIN"/>
    <property type="match status" value="1"/>
</dbReference>
<evidence type="ECO:0000256" key="6">
    <source>
        <dbReference type="ARBA" id="ARBA00023136"/>
    </source>
</evidence>
<evidence type="ECO:0000313" key="8">
    <source>
        <dbReference type="EMBL" id="VUZ54343.1"/>
    </source>
</evidence>
<organism evidence="8 9">
    <name type="scientific">Hymenolepis diminuta</name>
    <name type="common">Rat tapeworm</name>
    <dbReference type="NCBI Taxonomy" id="6216"/>
    <lineage>
        <taxon>Eukaryota</taxon>
        <taxon>Metazoa</taxon>
        <taxon>Spiralia</taxon>
        <taxon>Lophotrochozoa</taxon>
        <taxon>Platyhelminthes</taxon>
        <taxon>Cestoda</taxon>
        <taxon>Eucestoda</taxon>
        <taxon>Cyclophyllidea</taxon>
        <taxon>Hymenolepididae</taxon>
        <taxon>Hymenolepis</taxon>
    </lineage>
</organism>
<dbReference type="EMBL" id="CABIJS010000632">
    <property type="protein sequence ID" value="VUZ54343.1"/>
    <property type="molecule type" value="Genomic_DNA"/>
</dbReference>
<keyword evidence="5 7" id="KW-1133">Transmembrane helix</keyword>
<dbReference type="InterPro" id="IPR003492">
    <property type="entry name" value="Battenin_disease_Cln3"/>
</dbReference>
<sequence length="212" mass="23777">MVAFFETDVVSAWSSGTGAAGVAGALSYAAMTSIFSPEVVLRIITLVPLALLFVYLVVLKKPRNPVFQLTSSLIIRETQVNHHSDSPVSGATVRGFFDGSPTNEEGEDSPSSRLPLLRNDDRSTVQISPSREVAKRILMDIFPLIFALALVYFFEYLINQALFELVYFEDAGMTQAEQYRWYQVIYQCGVFASRSSLKLFKVRRTWIMAILQ</sequence>
<dbReference type="Pfam" id="PF02487">
    <property type="entry name" value="CLN3"/>
    <property type="match status" value="1"/>
</dbReference>
<keyword evidence="4 7" id="KW-0812">Transmembrane</keyword>
<dbReference type="PRINTS" id="PR01315">
    <property type="entry name" value="BATTENIN"/>
</dbReference>
<dbReference type="AlphaFoldDB" id="A0A564Z5P2"/>
<comment type="similarity">
    <text evidence="2 7">Belongs to the battenin family.</text>
</comment>
<evidence type="ECO:0000256" key="2">
    <source>
        <dbReference type="ARBA" id="ARBA00007467"/>
    </source>
</evidence>
<dbReference type="GO" id="GO:0007040">
    <property type="term" value="P:lysosome organization"/>
    <property type="evidence" value="ECO:0007669"/>
    <property type="project" value="TreeGrafter"/>
</dbReference>
<dbReference type="GO" id="GO:0051453">
    <property type="term" value="P:regulation of intracellular pH"/>
    <property type="evidence" value="ECO:0007669"/>
    <property type="project" value="TreeGrafter"/>
</dbReference>
<dbReference type="Proteomes" id="UP000321570">
    <property type="component" value="Unassembled WGS sequence"/>
</dbReference>